<dbReference type="KEGG" id="bmor:134199848"/>
<dbReference type="RefSeq" id="XP_062527493.1">
    <property type="nucleotide sequence ID" value="XM_062671509.1"/>
</dbReference>
<feature type="compositionally biased region" description="Basic residues" evidence="1">
    <location>
        <begin position="80"/>
        <end position="95"/>
    </location>
</feature>
<accession>A0A8R2R508</accession>
<sequence>MCSRIEHGASEVEDVGRQERIRRRSSSIEQYVTFDKMDKDTMIRRERLRGKRSSERRSRKQRSSRQQSSGSDDRDEYERRRWKTRTRTGQRRRHVSSSSGSDMGSPQLPRKVERGKEDDGSDTKVLVDKFLNILDKIKGSDKPKLTFNTNVIPEFDPMAKEQTILTWLTKVEE</sequence>
<dbReference type="AlphaFoldDB" id="A0A8R2R508"/>
<reference evidence="3" key="1">
    <citation type="journal article" date="2008" name="Insect Biochem. Mol. Biol.">
        <title>The genome of a lepidopteran model insect, the silkworm Bombyx mori.</title>
        <authorList>
            <consortium name="International Silkworm Genome Consortium"/>
        </authorList>
    </citation>
    <scope>NUCLEOTIDE SEQUENCE [LARGE SCALE GENOMIC DNA]</scope>
    <source>
        <strain evidence="3">p50T</strain>
    </source>
</reference>
<feature type="region of interest" description="Disordered" evidence="1">
    <location>
        <begin position="1"/>
        <end position="121"/>
    </location>
</feature>
<organism evidence="2 3">
    <name type="scientific">Bombyx mori</name>
    <name type="common">Silk moth</name>
    <dbReference type="NCBI Taxonomy" id="7091"/>
    <lineage>
        <taxon>Eukaryota</taxon>
        <taxon>Metazoa</taxon>
        <taxon>Ecdysozoa</taxon>
        <taxon>Arthropoda</taxon>
        <taxon>Hexapoda</taxon>
        <taxon>Insecta</taxon>
        <taxon>Pterygota</taxon>
        <taxon>Neoptera</taxon>
        <taxon>Endopterygota</taxon>
        <taxon>Lepidoptera</taxon>
        <taxon>Glossata</taxon>
        <taxon>Ditrysia</taxon>
        <taxon>Bombycoidea</taxon>
        <taxon>Bombycidae</taxon>
        <taxon>Bombycinae</taxon>
        <taxon>Bombyx</taxon>
    </lineage>
</organism>
<keyword evidence="3" id="KW-1185">Reference proteome</keyword>
<evidence type="ECO:0000313" key="2">
    <source>
        <dbReference type="EnsemblMetazoa" id="XP_037877343.1"/>
    </source>
</evidence>
<dbReference type="GeneID" id="134199848"/>
<feature type="compositionally biased region" description="Low complexity" evidence="1">
    <location>
        <begin position="96"/>
        <end position="105"/>
    </location>
</feature>
<feature type="compositionally biased region" description="Basic and acidic residues" evidence="1">
    <location>
        <begin position="35"/>
        <end position="45"/>
    </location>
</feature>
<feature type="compositionally biased region" description="Basic and acidic residues" evidence="1">
    <location>
        <begin position="110"/>
        <end position="121"/>
    </location>
</feature>
<dbReference type="EnsemblMetazoa" id="XM_038021415.1">
    <property type="protein sequence ID" value="XP_037877343.1"/>
    <property type="gene ID" value="LOC119630871"/>
</dbReference>
<reference evidence="2" key="2">
    <citation type="submission" date="2022-06" db="UniProtKB">
        <authorList>
            <consortium name="EnsemblMetazoa"/>
        </authorList>
    </citation>
    <scope>IDENTIFICATION</scope>
    <source>
        <strain evidence="2">p50T (Dazao)</strain>
    </source>
</reference>
<feature type="compositionally biased region" description="Basic and acidic residues" evidence="1">
    <location>
        <begin position="1"/>
        <end position="19"/>
    </location>
</feature>
<evidence type="ECO:0000313" key="3">
    <source>
        <dbReference type="Proteomes" id="UP000005204"/>
    </source>
</evidence>
<dbReference type="Proteomes" id="UP000005204">
    <property type="component" value="Unassembled WGS sequence"/>
</dbReference>
<protein>
    <submittedName>
        <fullName evidence="2">Uncharacterized protein</fullName>
    </submittedName>
</protein>
<evidence type="ECO:0000256" key="1">
    <source>
        <dbReference type="SAM" id="MobiDB-lite"/>
    </source>
</evidence>
<proteinExistence type="predicted"/>
<name>A0A8R2R508_BOMMO</name>